<dbReference type="EMBL" id="MU394313">
    <property type="protein sequence ID" value="KAI6086747.1"/>
    <property type="molecule type" value="Genomic_DNA"/>
</dbReference>
<evidence type="ECO:0000313" key="1">
    <source>
        <dbReference type="EMBL" id="KAI6086747.1"/>
    </source>
</evidence>
<protein>
    <submittedName>
        <fullName evidence="1">Uncharacterized protein</fullName>
    </submittedName>
</protein>
<accession>A0ACC0D1V6</accession>
<evidence type="ECO:0000313" key="2">
    <source>
        <dbReference type="Proteomes" id="UP001497680"/>
    </source>
</evidence>
<reference evidence="1 2" key="1">
    <citation type="journal article" date="2022" name="New Phytol.">
        <title>Ecological generalism drives hyperdiversity of secondary metabolite gene clusters in xylarialean endophytes.</title>
        <authorList>
            <person name="Franco M.E.E."/>
            <person name="Wisecaver J.H."/>
            <person name="Arnold A.E."/>
            <person name="Ju Y.M."/>
            <person name="Slot J.C."/>
            <person name="Ahrendt S."/>
            <person name="Moore L.P."/>
            <person name="Eastman K.E."/>
            <person name="Scott K."/>
            <person name="Konkel Z."/>
            <person name="Mondo S.J."/>
            <person name="Kuo A."/>
            <person name="Hayes R.D."/>
            <person name="Haridas S."/>
            <person name="Andreopoulos B."/>
            <person name="Riley R."/>
            <person name="LaButti K."/>
            <person name="Pangilinan J."/>
            <person name="Lipzen A."/>
            <person name="Amirebrahimi M."/>
            <person name="Yan J."/>
            <person name="Adam C."/>
            <person name="Keymanesh K."/>
            <person name="Ng V."/>
            <person name="Louie K."/>
            <person name="Northen T."/>
            <person name="Drula E."/>
            <person name="Henrissat B."/>
            <person name="Hsieh H.M."/>
            <person name="Youens-Clark K."/>
            <person name="Lutzoni F."/>
            <person name="Miadlikowska J."/>
            <person name="Eastwood D.C."/>
            <person name="Hamelin R.C."/>
            <person name="Grigoriev I.V."/>
            <person name="U'Ren J.M."/>
        </authorList>
    </citation>
    <scope>NUCLEOTIDE SEQUENCE [LARGE SCALE GENOMIC DNA]</scope>
    <source>
        <strain evidence="1 2">ER1909</strain>
    </source>
</reference>
<proteinExistence type="predicted"/>
<sequence length="407" mass="45855">MVHNIADRRRVYLAYRAIFAGDRALLRKPKKVREEVEKRPSVLASLKSDLSTEKVLEILRDLLERRIFESELKAKVEFPDLFHLSPKQEAKREASEIVAAKSTAEALEEIASAQHLDAESGGGFGDGLPYGQDVRVESIETTRVEAGKATLEKGQQSTSHQHIFLGAEQAAPHQGAMLPSLYPTYIPYKAQHLILNEAQRMLEESCFEFVQNWAPAVLEEQGLDCASSIELTKWTRILATIAENIPQEAFDLGVTPLREILFATHALRHSAVHRLQTTARGIQDLVKSAIALTLALKDHRRAGQLEEMSYELDGKIKAMELNKNVLENSTKVGLEDIQRRREDLDRMETEMIAKMIRDDRENKSLIGVLLEDTVCRILEGNTEIEDEAIEAQNGDAGRTEDPFKVYY</sequence>
<gene>
    <name evidence="1" type="ORF">F4821DRAFT_237878</name>
</gene>
<comment type="caution">
    <text evidence="1">The sequence shown here is derived from an EMBL/GenBank/DDBJ whole genome shotgun (WGS) entry which is preliminary data.</text>
</comment>
<dbReference type="Proteomes" id="UP001497680">
    <property type="component" value="Unassembled WGS sequence"/>
</dbReference>
<name>A0ACC0D1V6_9PEZI</name>
<keyword evidence="2" id="KW-1185">Reference proteome</keyword>
<organism evidence="1 2">
    <name type="scientific">Hypoxylon rubiginosum</name>
    <dbReference type="NCBI Taxonomy" id="110542"/>
    <lineage>
        <taxon>Eukaryota</taxon>
        <taxon>Fungi</taxon>
        <taxon>Dikarya</taxon>
        <taxon>Ascomycota</taxon>
        <taxon>Pezizomycotina</taxon>
        <taxon>Sordariomycetes</taxon>
        <taxon>Xylariomycetidae</taxon>
        <taxon>Xylariales</taxon>
        <taxon>Hypoxylaceae</taxon>
        <taxon>Hypoxylon</taxon>
    </lineage>
</organism>